<comment type="function">
    <text evidence="5">Transforms N(2)-succinylglutamate into succinate and glutamate.</text>
</comment>
<keyword evidence="2 5" id="KW-0479">Metal-binding</keyword>
<evidence type="ECO:0000256" key="2">
    <source>
        <dbReference type="ARBA" id="ARBA00022723"/>
    </source>
</evidence>
<feature type="active site" evidence="5">
    <location>
        <position position="225"/>
    </location>
</feature>
<dbReference type="InterPro" id="IPR007036">
    <property type="entry name" value="Aste_AspA_hybrid_dom"/>
</dbReference>
<dbReference type="NCBIfam" id="NF003706">
    <property type="entry name" value="PRK05324.1"/>
    <property type="match status" value="1"/>
</dbReference>
<proteinExistence type="inferred from homology"/>
<feature type="domain" description="AstE/AspA barrel-sandwich hybrid" evidence="7">
    <location>
        <begin position="263"/>
        <end position="336"/>
    </location>
</feature>
<accession>A0ABV7WLS8</accession>
<comment type="caution">
    <text evidence="9">The sequence shown here is derived from an EMBL/GenBank/DDBJ whole genome shotgun (WGS) entry which is preliminary data.</text>
</comment>
<evidence type="ECO:0000259" key="7">
    <source>
        <dbReference type="Pfam" id="PF04952"/>
    </source>
</evidence>
<dbReference type="CDD" id="cd03855">
    <property type="entry name" value="M14_ASTE"/>
    <property type="match status" value="1"/>
</dbReference>
<dbReference type="RefSeq" id="WP_377361840.1">
    <property type="nucleotide sequence ID" value="NZ_JBHRYN010000002.1"/>
</dbReference>
<keyword evidence="10" id="KW-1185">Reference proteome</keyword>
<dbReference type="PANTHER" id="PTHR15162">
    <property type="entry name" value="ASPARTOACYLASE"/>
    <property type="match status" value="1"/>
</dbReference>
<evidence type="ECO:0000256" key="3">
    <source>
        <dbReference type="ARBA" id="ARBA00022801"/>
    </source>
</evidence>
<dbReference type="Gene3D" id="3.40.630.10">
    <property type="entry name" value="Zn peptidases"/>
    <property type="match status" value="1"/>
</dbReference>
<evidence type="ECO:0000313" key="9">
    <source>
        <dbReference type="EMBL" id="MFC3700037.1"/>
    </source>
</evidence>
<dbReference type="SUPFAM" id="SSF53187">
    <property type="entry name" value="Zn-dependent exopeptidases"/>
    <property type="match status" value="1"/>
</dbReference>
<evidence type="ECO:0000256" key="6">
    <source>
        <dbReference type="NCBIfam" id="TIGR03242"/>
    </source>
</evidence>
<dbReference type="PANTHER" id="PTHR15162:SF7">
    <property type="entry name" value="SUCCINYLGLUTAMATE DESUCCINYLASE"/>
    <property type="match status" value="1"/>
</dbReference>
<dbReference type="InterPro" id="IPR016681">
    <property type="entry name" value="SuccinylGlu_desuccinylase"/>
</dbReference>
<feature type="binding site" evidence="5">
    <location>
        <position position="64"/>
    </location>
    <ligand>
        <name>Zn(2+)</name>
        <dbReference type="ChEBI" id="CHEBI:29105"/>
    </ligand>
</feature>
<evidence type="ECO:0000256" key="5">
    <source>
        <dbReference type="HAMAP-Rule" id="MF_00767"/>
    </source>
</evidence>
<dbReference type="Pfam" id="PF04952">
    <property type="entry name" value="AstE_AspA_hybrid"/>
    <property type="match status" value="1"/>
</dbReference>
<feature type="domain" description="Succinylglutamate desuccinylase/Aspartoacylase catalytic" evidence="8">
    <location>
        <begin position="55"/>
        <end position="249"/>
    </location>
</feature>
<dbReference type="InterPro" id="IPR055438">
    <property type="entry name" value="AstE_AspA_cat"/>
</dbReference>
<gene>
    <name evidence="5 9" type="primary">astE</name>
    <name evidence="9" type="ORF">ACFOND_00175</name>
</gene>
<dbReference type="Proteomes" id="UP001595710">
    <property type="component" value="Unassembled WGS sequence"/>
</dbReference>
<keyword evidence="1 5" id="KW-0056">Arginine metabolism</keyword>
<comment type="pathway">
    <text evidence="5">Amino-acid degradation; L-arginine degradation via AST pathway; L-glutamate and succinate from L-arginine: step 5/5.</text>
</comment>
<dbReference type="HAMAP" id="MF_00767">
    <property type="entry name" value="Arg_catab_AstE"/>
    <property type="match status" value="1"/>
</dbReference>
<comment type="cofactor">
    <cofactor evidence="5">
        <name>Zn(2+)</name>
        <dbReference type="ChEBI" id="CHEBI:29105"/>
    </cofactor>
    <text evidence="5">Binds 1 zinc ion per subunit.</text>
</comment>
<sequence>MTSSFFAPHKDIIKHTMANADVTLEPKHDILSAGTEVTFLDTGVIKFEPNTACDTSLVISCAVHGNETAPIEIISKIIDDLLAEDQKSGQRVLFILGNPWSMIEADRFVDVNMNRLFCGDWQGYDVSLKEVKRAAKLEAYVANFFAEEPVTVTQRMHYDCHTAIRDSAREKFAVYPYVPNRTLPESQKAFLARADIQTVLLQQKEANTFSSFTSLKYNAESFTLELGKVKPFGQNDLKQFVGIDYALRELIAGEALPAKAKKAVDSFVVCHEIDKTSDAWEFFIEDSAANFAGYPKGFTVWKDGEESYQVENEEEYVVFPNPKVPVGQRAGLMLKKLATD</sequence>
<evidence type="ECO:0000259" key="8">
    <source>
        <dbReference type="Pfam" id="PF24827"/>
    </source>
</evidence>
<dbReference type="NCBIfam" id="TIGR03242">
    <property type="entry name" value="arg_catab_astE"/>
    <property type="match status" value="1"/>
</dbReference>
<name>A0ABV7WLS8_9GAMM</name>
<feature type="binding site" evidence="5">
    <location>
        <position position="161"/>
    </location>
    <ligand>
        <name>Zn(2+)</name>
        <dbReference type="ChEBI" id="CHEBI:29105"/>
    </ligand>
</feature>
<protein>
    <recommendedName>
        <fullName evidence="5 6">Succinylglutamate desuccinylase</fullName>
        <ecNumber evidence="5 6">3.5.1.96</ecNumber>
    </recommendedName>
</protein>
<dbReference type="Pfam" id="PF24827">
    <property type="entry name" value="AstE_AspA_cat"/>
    <property type="match status" value="1"/>
</dbReference>
<dbReference type="PIRSF" id="PIRSF017020">
    <property type="entry name" value="AstE"/>
    <property type="match status" value="1"/>
</dbReference>
<organism evidence="9 10">
    <name type="scientific">Reinekea marina</name>
    <dbReference type="NCBI Taxonomy" id="1310421"/>
    <lineage>
        <taxon>Bacteria</taxon>
        <taxon>Pseudomonadati</taxon>
        <taxon>Pseudomonadota</taxon>
        <taxon>Gammaproteobacteria</taxon>
        <taxon>Oceanospirillales</taxon>
        <taxon>Saccharospirillaceae</taxon>
        <taxon>Reinekea</taxon>
    </lineage>
</organism>
<reference evidence="10" key="1">
    <citation type="journal article" date="2019" name="Int. J. Syst. Evol. Microbiol.">
        <title>The Global Catalogue of Microorganisms (GCM) 10K type strain sequencing project: providing services to taxonomists for standard genome sequencing and annotation.</title>
        <authorList>
            <consortium name="The Broad Institute Genomics Platform"/>
            <consortium name="The Broad Institute Genome Sequencing Center for Infectious Disease"/>
            <person name="Wu L."/>
            <person name="Ma J."/>
        </authorList>
    </citation>
    <scope>NUCLEOTIDE SEQUENCE [LARGE SCALE GENOMIC DNA]</scope>
    <source>
        <strain evidence="10">CECT 8288</strain>
    </source>
</reference>
<dbReference type="EC" id="3.5.1.96" evidence="5 6"/>
<evidence type="ECO:0000313" key="10">
    <source>
        <dbReference type="Proteomes" id="UP001595710"/>
    </source>
</evidence>
<feature type="binding site" evidence="5">
    <location>
        <position position="67"/>
    </location>
    <ligand>
        <name>Zn(2+)</name>
        <dbReference type="ChEBI" id="CHEBI:29105"/>
    </ligand>
</feature>
<dbReference type="InterPro" id="IPR050178">
    <property type="entry name" value="AspA/AstE_fam"/>
</dbReference>
<evidence type="ECO:0000256" key="1">
    <source>
        <dbReference type="ARBA" id="ARBA00022503"/>
    </source>
</evidence>
<evidence type="ECO:0000256" key="4">
    <source>
        <dbReference type="ARBA" id="ARBA00022833"/>
    </source>
</evidence>
<dbReference type="GO" id="GO:0009017">
    <property type="term" value="F:succinylglutamate desuccinylase activity"/>
    <property type="evidence" value="ECO:0007669"/>
    <property type="project" value="UniProtKB-EC"/>
</dbReference>
<keyword evidence="3 5" id="KW-0378">Hydrolase</keyword>
<keyword evidence="4 5" id="KW-0862">Zinc</keyword>
<comment type="similarity">
    <text evidence="5">Belongs to the AspA/AstE family. Succinylglutamate desuccinylase subfamily.</text>
</comment>
<dbReference type="EMBL" id="JBHRYN010000002">
    <property type="protein sequence ID" value="MFC3700037.1"/>
    <property type="molecule type" value="Genomic_DNA"/>
</dbReference>
<comment type="catalytic activity">
    <reaction evidence="5">
        <text>N-succinyl-L-glutamate + H2O = L-glutamate + succinate</text>
        <dbReference type="Rhea" id="RHEA:15169"/>
        <dbReference type="ChEBI" id="CHEBI:15377"/>
        <dbReference type="ChEBI" id="CHEBI:29985"/>
        <dbReference type="ChEBI" id="CHEBI:30031"/>
        <dbReference type="ChEBI" id="CHEBI:58763"/>
        <dbReference type="EC" id="3.5.1.96"/>
    </reaction>
</comment>